<reference evidence="1" key="1">
    <citation type="submission" date="2016-08" db="EMBL/GenBank/DDBJ databases">
        <authorList>
            <person name="Ngugi D.K."/>
            <person name="Miyake S."/>
            <person name="Stingl U."/>
        </authorList>
    </citation>
    <scope>NUCLEOTIDE SEQUENCE</scope>
    <source>
        <strain evidence="1">SCG-B11WGA-EpuloA1</strain>
    </source>
</reference>
<dbReference type="Proteomes" id="UP000188605">
    <property type="component" value="Unassembled WGS sequence"/>
</dbReference>
<dbReference type="EMBL" id="LJDB01000073">
    <property type="protein sequence ID" value="ONI39044.1"/>
    <property type="molecule type" value="Genomic_DNA"/>
</dbReference>
<evidence type="ECO:0000313" key="1">
    <source>
        <dbReference type="EMBL" id="ONI39044.1"/>
    </source>
</evidence>
<gene>
    <name evidence="1" type="ORF">AN396_09225</name>
</gene>
<organism evidence="1 2">
    <name type="scientific">Candidatus Epulonipiscium fishelsonii</name>
    <dbReference type="NCBI Taxonomy" id="77094"/>
    <lineage>
        <taxon>Bacteria</taxon>
        <taxon>Bacillati</taxon>
        <taxon>Bacillota</taxon>
        <taxon>Clostridia</taxon>
        <taxon>Lachnospirales</taxon>
        <taxon>Lachnospiraceae</taxon>
        <taxon>Candidatus Epulonipiscium</taxon>
    </lineage>
</organism>
<accession>A0ACC8X9R6</accession>
<proteinExistence type="predicted"/>
<name>A0ACC8X9R6_9FIRM</name>
<sequence>MLNELVEKFYDKLNENDLYIWRYISGNKLECYSMTIQQLSKVCNISPSRIIQFAKKLGLQGYSELKVYLKLEIEKTSEFDPLIIQKSTAELINTLKDFQTKDLEEIMELIYLAKRIYVVGIGYIQAIVARQLQCSFSYINKMVHLINGNKELDLILRNISSADICIIISLSGNNKESIDIVRKMKYLEVKTLGIALDNNNLLEKTCDYFLGFRATPHKNIFSNISYTDPAHFFIIISMLVIYYMEYYHYNNDLKI</sequence>
<evidence type="ECO:0000313" key="2">
    <source>
        <dbReference type="Proteomes" id="UP000188605"/>
    </source>
</evidence>
<protein>
    <submittedName>
        <fullName evidence="1">Uncharacterized protein</fullName>
    </submittedName>
</protein>
<keyword evidence="2" id="KW-1185">Reference proteome</keyword>
<comment type="caution">
    <text evidence="1">The sequence shown here is derived from an EMBL/GenBank/DDBJ whole genome shotgun (WGS) entry which is preliminary data.</text>
</comment>